<dbReference type="Proteomes" id="UP000246635">
    <property type="component" value="Unassembled WGS sequence"/>
</dbReference>
<evidence type="ECO:0000256" key="1">
    <source>
        <dbReference type="SAM" id="Phobius"/>
    </source>
</evidence>
<dbReference type="RefSeq" id="WP_110042112.1">
    <property type="nucleotide sequence ID" value="NZ_CP054613.1"/>
</dbReference>
<protein>
    <recommendedName>
        <fullName evidence="4">Tetratricopeptide repeat protein</fullName>
    </recommendedName>
</protein>
<comment type="caution">
    <text evidence="2">The sequence shown here is derived from an EMBL/GenBank/DDBJ whole genome shotgun (WGS) entry which is preliminary data.</text>
</comment>
<evidence type="ECO:0000313" key="3">
    <source>
        <dbReference type="Proteomes" id="UP000246635"/>
    </source>
</evidence>
<dbReference type="EMBL" id="QGTQ01000001">
    <property type="protein sequence ID" value="PWW08594.1"/>
    <property type="molecule type" value="Genomic_DNA"/>
</dbReference>
<feature type="transmembrane region" description="Helical" evidence="1">
    <location>
        <begin position="31"/>
        <end position="50"/>
    </location>
</feature>
<name>A0A2V2Z0K3_9BACL</name>
<keyword evidence="1" id="KW-0472">Membrane</keyword>
<keyword evidence="1" id="KW-0812">Transmembrane</keyword>
<keyword evidence="1" id="KW-1133">Transmembrane helix</keyword>
<keyword evidence="3" id="KW-1185">Reference proteome</keyword>
<feature type="transmembrane region" description="Helical" evidence="1">
    <location>
        <begin position="7"/>
        <end position="25"/>
    </location>
</feature>
<evidence type="ECO:0000313" key="2">
    <source>
        <dbReference type="EMBL" id="PWW08594.1"/>
    </source>
</evidence>
<proteinExistence type="predicted"/>
<gene>
    <name evidence="2" type="ORF">DFQ01_101317</name>
</gene>
<sequence>MRFIKRLALAIVLGVIIGVWLGMSGTEFNTSTLIIIVACAVIVIYGALLMQMNYVLRYSRNNQAVDKCIRKLSRTVPYYAAVCDLIDGKPESAAARMGNIKSDKLRAVMGANLAIASERWQEAEQHINRQDNNDVKYVSRALTRLLQDDQSGFEQSMRMVDHPGLKYALEAEAAFRQGDLTKADELGDLAINNTAGLQRYALIRYRELRTAEPNRKTYF</sequence>
<reference evidence="2 3" key="1">
    <citation type="submission" date="2018-05" db="EMBL/GenBank/DDBJ databases">
        <title>Genomic Encyclopedia of Type Strains, Phase III (KMG-III): the genomes of soil and plant-associated and newly described type strains.</title>
        <authorList>
            <person name="Whitman W."/>
        </authorList>
    </citation>
    <scope>NUCLEOTIDE SEQUENCE [LARGE SCALE GENOMIC DNA]</scope>
    <source>
        <strain evidence="2 3">CECT 5696</strain>
    </source>
</reference>
<dbReference type="OrthoDB" id="2609580at2"/>
<accession>A0A2V2Z0K3</accession>
<evidence type="ECO:0008006" key="4">
    <source>
        <dbReference type="Google" id="ProtNLM"/>
    </source>
</evidence>
<organism evidence="2 3">
    <name type="scientific">Paenibacillus cellulosilyticus</name>
    <dbReference type="NCBI Taxonomy" id="375489"/>
    <lineage>
        <taxon>Bacteria</taxon>
        <taxon>Bacillati</taxon>
        <taxon>Bacillota</taxon>
        <taxon>Bacilli</taxon>
        <taxon>Bacillales</taxon>
        <taxon>Paenibacillaceae</taxon>
        <taxon>Paenibacillus</taxon>
    </lineage>
</organism>
<dbReference type="AlphaFoldDB" id="A0A2V2Z0K3"/>